<dbReference type="InterPro" id="IPR036291">
    <property type="entry name" value="NAD(P)-bd_dom_sf"/>
</dbReference>
<keyword evidence="1" id="KW-0560">Oxidoreductase</keyword>
<dbReference type="Pfam" id="PF00107">
    <property type="entry name" value="ADH_zinc_N"/>
    <property type="match status" value="1"/>
</dbReference>
<dbReference type="Pfam" id="PF08240">
    <property type="entry name" value="ADH_N"/>
    <property type="match status" value="1"/>
</dbReference>
<accession>A0A2N7WZH8</accession>
<dbReference type="OrthoDB" id="9773078at2"/>
<feature type="transmembrane region" description="Helical" evidence="2">
    <location>
        <begin position="189"/>
        <end position="211"/>
    </location>
</feature>
<evidence type="ECO:0000313" key="5">
    <source>
        <dbReference type="Proteomes" id="UP000235777"/>
    </source>
</evidence>
<evidence type="ECO:0000259" key="3">
    <source>
        <dbReference type="SMART" id="SM00829"/>
    </source>
</evidence>
<keyword evidence="2" id="KW-0472">Membrane</keyword>
<comment type="caution">
    <text evidence="4">The sequence shown here is derived from an EMBL/GenBank/DDBJ whole genome shotgun (WGS) entry which is preliminary data.</text>
</comment>
<dbReference type="SMART" id="SM00829">
    <property type="entry name" value="PKS_ER"/>
    <property type="match status" value="1"/>
</dbReference>
<sequence length="370" mass="39879">MTTKMMRAARMHHVGEPMVVEDIPVPSPRPTDVLVQVKACGIVPNLGNVLSNWEKWFPHLPLPKLPAIFGLDATGVVAEVGSQVHAFNPGDRVYVNPARYCGGCRACRSGDTTACPYYTFNGYFGFSERSQAIFDDYPYGGLCEYMTAPQYSLVKIPDNLSHETAARFGYLGTAYRALKKAEVGPSSTILVSGISGTLGIGVALFGLAMGAKKILGTARNRELLQRVKAIAPERIEVMSLDDGSVSEWAARVTRGAGIDAVIDALGPGAPQETLRETLKTLRRGGHLINIGAVAGEVPINLHYMMDNDQRFSGSAWFTAGQGQEMADMVESGVVDLSVFEHCVFNLEDINTALGGIENRNGGFSNYVICP</sequence>
<dbReference type="InterPro" id="IPR011032">
    <property type="entry name" value="GroES-like_sf"/>
</dbReference>
<feature type="domain" description="Enoyl reductase (ER)" evidence="3">
    <location>
        <begin position="15"/>
        <end position="361"/>
    </location>
</feature>
<protein>
    <submittedName>
        <fullName evidence="4">Alcohol dehydrogenase</fullName>
    </submittedName>
</protein>
<dbReference type="PANTHER" id="PTHR43401">
    <property type="entry name" value="L-THREONINE 3-DEHYDROGENASE"/>
    <property type="match status" value="1"/>
</dbReference>
<dbReference type="GO" id="GO:0016491">
    <property type="term" value="F:oxidoreductase activity"/>
    <property type="evidence" value="ECO:0007669"/>
    <property type="project" value="UniProtKB-KW"/>
</dbReference>
<evidence type="ECO:0000256" key="1">
    <source>
        <dbReference type="ARBA" id="ARBA00023002"/>
    </source>
</evidence>
<dbReference type="SUPFAM" id="SSF50129">
    <property type="entry name" value="GroES-like"/>
    <property type="match status" value="1"/>
</dbReference>
<organism evidence="4 5">
    <name type="scientific">Trinickia symbiotica</name>
    <dbReference type="NCBI Taxonomy" id="863227"/>
    <lineage>
        <taxon>Bacteria</taxon>
        <taxon>Pseudomonadati</taxon>
        <taxon>Pseudomonadota</taxon>
        <taxon>Betaproteobacteria</taxon>
        <taxon>Burkholderiales</taxon>
        <taxon>Burkholderiaceae</taxon>
        <taxon>Trinickia</taxon>
    </lineage>
</organism>
<keyword evidence="2" id="KW-1133">Transmembrane helix</keyword>
<keyword evidence="2" id="KW-0812">Transmembrane</keyword>
<dbReference type="EMBL" id="PNYC01000014">
    <property type="protein sequence ID" value="PMS34908.1"/>
    <property type="molecule type" value="Genomic_DNA"/>
</dbReference>
<keyword evidence="5" id="KW-1185">Reference proteome</keyword>
<gene>
    <name evidence="4" type="ORF">C0Z20_21200</name>
</gene>
<dbReference type="Gene3D" id="3.90.180.10">
    <property type="entry name" value="Medium-chain alcohol dehydrogenases, catalytic domain"/>
    <property type="match status" value="1"/>
</dbReference>
<dbReference type="Proteomes" id="UP000235777">
    <property type="component" value="Unassembled WGS sequence"/>
</dbReference>
<dbReference type="InterPro" id="IPR013154">
    <property type="entry name" value="ADH-like_N"/>
</dbReference>
<evidence type="ECO:0000256" key="2">
    <source>
        <dbReference type="SAM" id="Phobius"/>
    </source>
</evidence>
<dbReference type="STRING" id="863227.GCA_000373005_04832"/>
<evidence type="ECO:0000313" key="4">
    <source>
        <dbReference type="EMBL" id="PMS34908.1"/>
    </source>
</evidence>
<dbReference type="PANTHER" id="PTHR43401:SF5">
    <property type="entry name" value="ALCOHOL DEHYDROGENASE-RELATED"/>
    <property type="match status" value="1"/>
</dbReference>
<dbReference type="AlphaFoldDB" id="A0A2N7WZH8"/>
<dbReference type="RefSeq" id="WP_018443446.1">
    <property type="nucleotide sequence ID" value="NZ_KB890209.1"/>
</dbReference>
<reference evidence="4 5" key="1">
    <citation type="submission" date="2018-01" db="EMBL/GenBank/DDBJ databases">
        <title>Whole genome analyses suggest that Burkholderia sensu lato contains two further novel genera in the rhizoxinica-symbiotica group Mycetohabitans gen. nov., and Trinickia gen. nov.: implications for the evolution of diazotrophy and nodulation in the Burkholderiaceae.</title>
        <authorList>
            <person name="Estrada-de los Santos P."/>
            <person name="Palmer M."/>
            <person name="Chavez-Ramirez B."/>
            <person name="Beukes C."/>
            <person name="Steenkamp E.T."/>
            <person name="Hirsch A.M."/>
            <person name="Manyaka P."/>
            <person name="Maluk M."/>
            <person name="Lafos M."/>
            <person name="Crook M."/>
            <person name="Gross E."/>
            <person name="Simon M.F."/>
            <person name="Bueno dos Reis Junior F."/>
            <person name="Poole P.S."/>
            <person name="Venter S.N."/>
            <person name="James E.K."/>
        </authorList>
    </citation>
    <scope>NUCLEOTIDE SEQUENCE [LARGE SCALE GENOMIC DNA]</scope>
    <source>
        <strain evidence="4 5">JPY 581</strain>
    </source>
</reference>
<dbReference type="Gene3D" id="3.40.50.720">
    <property type="entry name" value="NAD(P)-binding Rossmann-like Domain"/>
    <property type="match status" value="1"/>
</dbReference>
<dbReference type="InterPro" id="IPR013149">
    <property type="entry name" value="ADH-like_C"/>
</dbReference>
<dbReference type="SUPFAM" id="SSF51735">
    <property type="entry name" value="NAD(P)-binding Rossmann-fold domains"/>
    <property type="match status" value="1"/>
</dbReference>
<proteinExistence type="predicted"/>
<dbReference type="InterPro" id="IPR020843">
    <property type="entry name" value="ER"/>
</dbReference>
<name>A0A2N7WZH8_9BURK</name>
<dbReference type="InterPro" id="IPR050129">
    <property type="entry name" value="Zn_alcohol_dh"/>
</dbReference>